<dbReference type="InterPro" id="IPR010998">
    <property type="entry name" value="Integrase_recombinase_N"/>
</dbReference>
<dbReference type="PANTHER" id="PTHR30349:SF64">
    <property type="entry name" value="PROPHAGE INTEGRASE INTD-RELATED"/>
    <property type="match status" value="1"/>
</dbReference>
<sequence>MSSVRRRPDGVWRARYRDVAGKEHARHFERKVDAQRWLDEVSAAVVTGTYVDPKTARVSVAEWCTTWRNGYAGNRASTVRQAEVHLARIVAEFGPMRLADVRPSHVRSWLARLQAEGLSASYVYALHGRLAQVFSDAVHDGIVPRSPCSRRTSPKAGEQRAYVATTEQVWALYEAFPERQRVAVLLGGMVGLRTAEAVGLRVSDVDFLRGVVTPAVQAGGLPLKTESSRWPVPIPRELVEDFLAPHVERWPGQTLLTNDRGEPLPTWTLDRLVRRARGRVDGLPEEFRFHDLRHYFASLLISQGLDVKVVQRRVRHASAKTTLDTYAHLWPDSDDTTRAAVASALSARADWLRTGDDGPGRLRRSEA</sequence>
<dbReference type="InterPro" id="IPR002104">
    <property type="entry name" value="Integrase_catalytic"/>
</dbReference>
<dbReference type="PANTHER" id="PTHR30349">
    <property type="entry name" value="PHAGE INTEGRASE-RELATED"/>
    <property type="match status" value="1"/>
</dbReference>
<dbReference type="InterPro" id="IPR050090">
    <property type="entry name" value="Tyrosine_recombinase_XerCD"/>
</dbReference>
<dbReference type="EMBL" id="JBGGTQ010000001">
    <property type="protein sequence ID" value="MEZ0490783.1"/>
    <property type="molecule type" value="Genomic_DNA"/>
</dbReference>
<keyword evidence="2 4" id="KW-0238">DNA-binding</keyword>
<dbReference type="CDD" id="cd01189">
    <property type="entry name" value="INT_ICEBs1_C_like"/>
    <property type="match status" value="1"/>
</dbReference>
<name>A0ABV4HZ99_9ACTN</name>
<dbReference type="PROSITE" id="PS51900">
    <property type="entry name" value="CB"/>
    <property type="match status" value="1"/>
</dbReference>
<proteinExistence type="inferred from homology"/>
<dbReference type="Gene3D" id="1.10.443.10">
    <property type="entry name" value="Intergrase catalytic core"/>
    <property type="match status" value="1"/>
</dbReference>
<dbReference type="SUPFAM" id="SSF56349">
    <property type="entry name" value="DNA breaking-rejoining enzymes"/>
    <property type="match status" value="1"/>
</dbReference>
<dbReference type="RefSeq" id="WP_370716828.1">
    <property type="nucleotide sequence ID" value="NZ_JBGGTQ010000001.1"/>
</dbReference>
<keyword evidence="8" id="KW-1185">Reference proteome</keyword>
<gene>
    <name evidence="7" type="ORF">AB2L28_00845</name>
</gene>
<dbReference type="InterPro" id="IPR013762">
    <property type="entry name" value="Integrase-like_cat_sf"/>
</dbReference>
<reference evidence="7 8" key="1">
    <citation type="submission" date="2024-07" db="EMBL/GenBank/DDBJ databases">
        <authorList>
            <person name="Thanompreechachai J."/>
            <person name="Duangmal K."/>
        </authorList>
    </citation>
    <scope>NUCLEOTIDE SEQUENCE [LARGE SCALE GENOMIC DNA]</scope>
    <source>
        <strain evidence="7 8">TBRC 1896</strain>
    </source>
</reference>
<dbReference type="Pfam" id="PF00589">
    <property type="entry name" value="Phage_integrase"/>
    <property type="match status" value="1"/>
</dbReference>
<evidence type="ECO:0000259" key="6">
    <source>
        <dbReference type="PROSITE" id="PS51900"/>
    </source>
</evidence>
<evidence type="ECO:0000256" key="1">
    <source>
        <dbReference type="ARBA" id="ARBA00008857"/>
    </source>
</evidence>
<comment type="similarity">
    <text evidence="1">Belongs to the 'phage' integrase family.</text>
</comment>
<evidence type="ECO:0000313" key="7">
    <source>
        <dbReference type="EMBL" id="MEZ0490783.1"/>
    </source>
</evidence>
<evidence type="ECO:0000313" key="8">
    <source>
        <dbReference type="Proteomes" id="UP001566476"/>
    </source>
</evidence>
<dbReference type="InterPro" id="IPR011010">
    <property type="entry name" value="DNA_brk_join_enz"/>
</dbReference>
<evidence type="ECO:0000256" key="4">
    <source>
        <dbReference type="PROSITE-ProRule" id="PRU01248"/>
    </source>
</evidence>
<accession>A0ABV4HZ99</accession>
<dbReference type="InterPro" id="IPR044068">
    <property type="entry name" value="CB"/>
</dbReference>
<dbReference type="Gene3D" id="1.10.150.130">
    <property type="match status" value="1"/>
</dbReference>
<organism evidence="7 8">
    <name type="scientific">Kineococcus mangrovi</name>
    <dbReference type="NCBI Taxonomy" id="1660183"/>
    <lineage>
        <taxon>Bacteria</taxon>
        <taxon>Bacillati</taxon>
        <taxon>Actinomycetota</taxon>
        <taxon>Actinomycetes</taxon>
        <taxon>Kineosporiales</taxon>
        <taxon>Kineosporiaceae</taxon>
        <taxon>Kineococcus</taxon>
    </lineage>
</organism>
<feature type="domain" description="Core-binding (CB)" evidence="6">
    <location>
        <begin position="58"/>
        <end position="138"/>
    </location>
</feature>
<keyword evidence="3" id="KW-0233">DNA recombination</keyword>
<evidence type="ECO:0000259" key="5">
    <source>
        <dbReference type="PROSITE" id="PS51898"/>
    </source>
</evidence>
<evidence type="ECO:0000256" key="2">
    <source>
        <dbReference type="ARBA" id="ARBA00023125"/>
    </source>
</evidence>
<comment type="caution">
    <text evidence="7">The sequence shown here is derived from an EMBL/GenBank/DDBJ whole genome shotgun (WGS) entry which is preliminary data.</text>
</comment>
<dbReference type="InterPro" id="IPR058717">
    <property type="entry name" value="Phage_L5_Integrase_N"/>
</dbReference>
<dbReference type="PROSITE" id="PS51898">
    <property type="entry name" value="TYR_RECOMBINASE"/>
    <property type="match status" value="1"/>
</dbReference>
<feature type="domain" description="Tyr recombinase" evidence="5">
    <location>
        <begin position="159"/>
        <end position="342"/>
    </location>
</feature>
<dbReference type="Proteomes" id="UP001566476">
    <property type="component" value="Unassembled WGS sequence"/>
</dbReference>
<protein>
    <submittedName>
        <fullName evidence="7">Tyrosine-type recombinase/integrase</fullName>
    </submittedName>
</protein>
<evidence type="ECO:0000256" key="3">
    <source>
        <dbReference type="ARBA" id="ARBA00023172"/>
    </source>
</evidence>
<dbReference type="Pfam" id="PF26003">
    <property type="entry name" value="Integrase_N_phage"/>
    <property type="match status" value="1"/>
</dbReference>